<sequence>MTDITPTLRLLLSSDSDWAVRMFRALSGMGSHRQMYSLTYSPPGQLRIDMCTMVAHADASTVNLRKPGLTTLDIRLALTIEQMLDESPPQRRYHSLQREGRPDLDFDHLKRISTTVTDSTTAPNWLITSVKFPLPEPPNQPKIWILHEHQFTSFLHPLYKRGWFMRYTKTNYTNTPKLYQSGCSIRLVVSFSTRQAAADVALRLIVALTNMEPTDLRERFVVKLTNETVCVSLYGEQSLPKGIKIRDIARATVVERVLDGYAREGGEMSRHLKPNIKAYPQSAHQMYRDMRWFTRKTSLLMRRNWDMDSN</sequence>
<proteinExistence type="predicted"/>
<dbReference type="AlphaFoldDB" id="A0A0D7AJ61"/>
<dbReference type="Proteomes" id="UP000054144">
    <property type="component" value="Unassembled WGS sequence"/>
</dbReference>
<reference evidence="1 2" key="1">
    <citation type="journal article" date="2015" name="Fungal Genet. Biol.">
        <title>Evolution of novel wood decay mechanisms in Agaricales revealed by the genome sequences of Fistulina hepatica and Cylindrobasidium torrendii.</title>
        <authorList>
            <person name="Floudas D."/>
            <person name="Held B.W."/>
            <person name="Riley R."/>
            <person name="Nagy L.G."/>
            <person name="Koehler G."/>
            <person name="Ransdell A.S."/>
            <person name="Younus H."/>
            <person name="Chow J."/>
            <person name="Chiniquy J."/>
            <person name="Lipzen A."/>
            <person name="Tritt A."/>
            <person name="Sun H."/>
            <person name="Haridas S."/>
            <person name="LaButti K."/>
            <person name="Ohm R.A."/>
            <person name="Kues U."/>
            <person name="Blanchette R.A."/>
            <person name="Grigoriev I.V."/>
            <person name="Minto R.E."/>
            <person name="Hibbett D.S."/>
        </authorList>
    </citation>
    <scope>NUCLEOTIDE SEQUENCE [LARGE SCALE GENOMIC DNA]</scope>
    <source>
        <strain evidence="1 2">ATCC 64428</strain>
    </source>
</reference>
<protein>
    <submittedName>
        <fullName evidence="1">Uncharacterized protein</fullName>
    </submittedName>
</protein>
<name>A0A0D7AJ61_9AGAR</name>
<keyword evidence="2" id="KW-1185">Reference proteome</keyword>
<organism evidence="1 2">
    <name type="scientific">Fistulina hepatica ATCC 64428</name>
    <dbReference type="NCBI Taxonomy" id="1128425"/>
    <lineage>
        <taxon>Eukaryota</taxon>
        <taxon>Fungi</taxon>
        <taxon>Dikarya</taxon>
        <taxon>Basidiomycota</taxon>
        <taxon>Agaricomycotina</taxon>
        <taxon>Agaricomycetes</taxon>
        <taxon>Agaricomycetidae</taxon>
        <taxon>Agaricales</taxon>
        <taxon>Fistulinaceae</taxon>
        <taxon>Fistulina</taxon>
    </lineage>
</organism>
<gene>
    <name evidence="1" type="ORF">FISHEDRAFT_56366</name>
</gene>
<dbReference type="EMBL" id="KN881647">
    <property type="protein sequence ID" value="KIY51900.1"/>
    <property type="molecule type" value="Genomic_DNA"/>
</dbReference>
<evidence type="ECO:0000313" key="1">
    <source>
        <dbReference type="EMBL" id="KIY51900.1"/>
    </source>
</evidence>
<accession>A0A0D7AJ61</accession>
<evidence type="ECO:0000313" key="2">
    <source>
        <dbReference type="Proteomes" id="UP000054144"/>
    </source>
</evidence>